<accession>A0A1X0S8K3</accession>
<protein>
    <recommendedName>
        <fullName evidence="1">Atos-like conserved domain-containing protein</fullName>
    </recommendedName>
</protein>
<dbReference type="Pfam" id="PF13889">
    <property type="entry name" value="Chromosome_seg"/>
    <property type="match status" value="1"/>
</dbReference>
<dbReference type="EMBL" id="KV921293">
    <property type="protein sequence ID" value="ORE20509.1"/>
    <property type="molecule type" value="Genomic_DNA"/>
</dbReference>
<organism evidence="2 3">
    <name type="scientific">Rhizopus microsporus</name>
    <dbReference type="NCBI Taxonomy" id="58291"/>
    <lineage>
        <taxon>Eukaryota</taxon>
        <taxon>Fungi</taxon>
        <taxon>Fungi incertae sedis</taxon>
        <taxon>Mucoromycota</taxon>
        <taxon>Mucoromycotina</taxon>
        <taxon>Mucoromycetes</taxon>
        <taxon>Mucorales</taxon>
        <taxon>Mucorineae</taxon>
        <taxon>Rhizopodaceae</taxon>
        <taxon>Rhizopus</taxon>
    </lineage>
</organism>
<dbReference type="AlphaFoldDB" id="A0A1X0S8K3"/>
<dbReference type="SUPFAM" id="SSF52540">
    <property type="entry name" value="P-loop containing nucleoside triphosphate hydrolases"/>
    <property type="match status" value="1"/>
</dbReference>
<feature type="domain" description="Atos-like conserved" evidence="1">
    <location>
        <begin position="476"/>
        <end position="540"/>
    </location>
</feature>
<dbReference type="Proteomes" id="UP000242381">
    <property type="component" value="Unassembled WGS sequence"/>
</dbReference>
<dbReference type="InterPro" id="IPR051506">
    <property type="entry name" value="ATOS_Transcription_Regulators"/>
</dbReference>
<reference evidence="2 3" key="1">
    <citation type="journal article" date="2016" name="Proc. Natl. Acad. Sci. U.S.A.">
        <title>Lipid metabolic changes in an early divergent fungus govern the establishment of a mutualistic symbiosis with endobacteria.</title>
        <authorList>
            <person name="Lastovetsky O.A."/>
            <person name="Gaspar M.L."/>
            <person name="Mondo S.J."/>
            <person name="LaButti K.M."/>
            <person name="Sandor L."/>
            <person name="Grigoriev I.V."/>
            <person name="Henry S.A."/>
            <person name="Pawlowska T.E."/>
        </authorList>
    </citation>
    <scope>NUCLEOTIDE SEQUENCE [LARGE SCALE GENOMIC DNA]</scope>
    <source>
        <strain evidence="2 3">ATCC 11559</strain>
    </source>
</reference>
<dbReference type="Gene3D" id="3.40.50.300">
    <property type="entry name" value="P-loop containing nucleotide triphosphate hydrolases"/>
    <property type="match status" value="1"/>
</dbReference>
<dbReference type="PANTHER" id="PTHR13199">
    <property type="entry name" value="GH03947P"/>
    <property type="match status" value="1"/>
</dbReference>
<name>A0A1X0S8K3_RHIZD</name>
<evidence type="ECO:0000313" key="3">
    <source>
        <dbReference type="Proteomes" id="UP000242381"/>
    </source>
</evidence>
<dbReference type="VEuPathDB" id="FungiDB:BCV72DRAFT_302776"/>
<proteinExistence type="predicted"/>
<dbReference type="VEuPathDB" id="FungiDB:BCV72DRAFT_201514"/>
<sequence length="666" mass="78275">MGARGTGKTTFLYKSYFKYNTNEPDTEFEVIPTEEYNVETILFDSYKFELWDYPDIDNSISTLKHAKVIIYFIKDEQDKSRERLTLLLHQEDLIKEEAIIITVVNDEHMDIQDIAEIWVKDKGLIRMLKGHDWRLFSMNEIDKIFNYLTLKLNQKRQLPNPYQLNDLDFEQRFYHGLQFLFFDTWCLIRIIYLTLTKGYKKSKLYFYLQQYKYNEEQDIKYSETQVLFWIQMVSFGLIQLPINNSVNFQDFVEKSQLSQDCWKEQDHNSSCVLTHDQDDLCCFSDDITEGEIIINILQRNTNCLIERWIVHFHAHQDDIQGLLDTISHFMHSNPLSIHHVYTMIHYKNQLCSNSHFDQHKIMEFRKLARLKAHHFNCNSISIQLVLDETLIIMQHHQPPIIAVRRLSRLSLSAIDQINHTHPMTTSIPIPSTHTMQYTTHHHSTVAYSTSPIHTKPSYLSVPSSQRRSSLDHGLSLVGSFEESLFSGRMSSQPSKPITFHCQLGVLGYDCKPSLKCPPHWSILFPATFYDFQDDHSTPYVGTVDIQEHLQSKNLSMPGYRIPPKGQIQVVVKNPNKTAVKLFLIPYDFTDMPRNSKTFLRQKSYGEQPGHHDVLRYAIHLHVCRTEKKRIYIYKHIRIVFANRIADAREKFKVICEGPKEPVYVPL</sequence>
<dbReference type="InterPro" id="IPR025261">
    <property type="entry name" value="Atos-like_cons_dom"/>
</dbReference>
<dbReference type="InterPro" id="IPR027417">
    <property type="entry name" value="P-loop_NTPase"/>
</dbReference>
<gene>
    <name evidence="2" type="ORF">BCV71DRAFT_233156</name>
</gene>
<dbReference type="Pfam" id="PF13915">
    <property type="entry name" value="DUF4210"/>
    <property type="match status" value="1"/>
</dbReference>
<evidence type="ECO:0000313" key="2">
    <source>
        <dbReference type="EMBL" id="ORE20509.1"/>
    </source>
</evidence>
<dbReference type="SMART" id="SM01177">
    <property type="entry name" value="DUF4210"/>
    <property type="match status" value="1"/>
</dbReference>
<dbReference type="PANTHER" id="PTHR13199:SF11">
    <property type="entry name" value="PROTEIN ATOSSA"/>
    <property type="match status" value="1"/>
</dbReference>
<dbReference type="InterPro" id="IPR033473">
    <property type="entry name" value="Atos-like_C"/>
</dbReference>
<evidence type="ECO:0000259" key="1">
    <source>
        <dbReference type="SMART" id="SM01177"/>
    </source>
</evidence>